<dbReference type="EC" id="2.7.8.-" evidence="9"/>
<dbReference type="NCBIfam" id="NF008427">
    <property type="entry name" value="PRK11263.1"/>
    <property type="match status" value="1"/>
</dbReference>
<feature type="domain" description="PLD phosphodiesterase" evidence="11">
    <location>
        <begin position="116"/>
        <end position="143"/>
    </location>
</feature>
<feature type="active site" evidence="9">
    <location>
        <position position="128"/>
    </location>
</feature>
<dbReference type="GO" id="GO:0008808">
    <property type="term" value="F:cardiolipin synthase activity"/>
    <property type="evidence" value="ECO:0007669"/>
    <property type="project" value="InterPro"/>
</dbReference>
<feature type="domain" description="PLD phosphodiesterase" evidence="11">
    <location>
        <begin position="290"/>
        <end position="317"/>
    </location>
</feature>
<keyword evidence="3 9" id="KW-0808">Transferase</keyword>
<feature type="active site" evidence="9">
    <location>
        <position position="302"/>
    </location>
</feature>
<evidence type="ECO:0000256" key="1">
    <source>
        <dbReference type="ARBA" id="ARBA00022475"/>
    </source>
</evidence>
<keyword evidence="8 9" id="KW-1208">Phospholipid metabolism</keyword>
<evidence type="ECO:0000256" key="8">
    <source>
        <dbReference type="ARBA" id="ARBA00023264"/>
    </source>
</evidence>
<reference evidence="12 13" key="1">
    <citation type="journal article" date="2009" name="PLoS ONE">
        <title>The complete genome of Teredinibacter turnerae T7901: an intracellular endosymbiont of marine wood-boring bivalves (shipworms).</title>
        <authorList>
            <person name="Yang J.C."/>
            <person name="Madupu R."/>
            <person name="Durkin A.S."/>
            <person name="Ekborg N.A."/>
            <person name="Pedamallu C.S."/>
            <person name="Hostetler J.B."/>
            <person name="Radune D."/>
            <person name="Toms B.S."/>
            <person name="Henrissat B."/>
            <person name="Coutinho P.M."/>
            <person name="Schwarz S."/>
            <person name="Field L."/>
            <person name="Trindade-Silva A.E."/>
            <person name="Soares C.A.G."/>
            <person name="Elshahawi S."/>
            <person name="Hanora A."/>
            <person name="Schmidt E.W."/>
            <person name="Haygood M.G."/>
            <person name="Posfai J."/>
            <person name="Benner J."/>
            <person name="Madinger C."/>
            <person name="Nove J."/>
            <person name="Anton B."/>
            <person name="Chaudhary K."/>
            <person name="Foster J."/>
            <person name="Holman A."/>
            <person name="Kumar S."/>
            <person name="Lessard P.A."/>
            <person name="Luyten Y.A."/>
            <person name="Slatko B."/>
            <person name="Wood N."/>
            <person name="Wu B."/>
            <person name="Teplitski M."/>
            <person name="Mougous J.D."/>
            <person name="Ward N."/>
            <person name="Eisen J.A."/>
            <person name="Badger J.H."/>
            <person name="Distel D.L."/>
        </authorList>
    </citation>
    <scope>NUCLEOTIDE SEQUENCE [LARGE SCALE GENOMIC DNA]</scope>
    <source>
        <strain evidence="13">ATCC 39867 / T7901</strain>
    </source>
</reference>
<keyword evidence="5 9" id="KW-0443">Lipid metabolism</keyword>
<evidence type="ECO:0000313" key="12">
    <source>
        <dbReference type="EMBL" id="ACR13867.1"/>
    </source>
</evidence>
<comment type="function">
    <text evidence="9">Catalyzes the phosphatidyl group transfer from one phosphatidylglycerol molecule to another to form cardiolipin (CL) (diphosphatidylglycerol) and glycerol.</text>
</comment>
<dbReference type="PANTHER" id="PTHR21248:SF23">
    <property type="entry name" value="CARDIOLIPIN SYNTHASE B"/>
    <property type="match status" value="1"/>
</dbReference>
<dbReference type="PANTHER" id="PTHR21248">
    <property type="entry name" value="CARDIOLIPIN SYNTHASE"/>
    <property type="match status" value="1"/>
</dbReference>
<dbReference type="RefSeq" id="WP_015819982.1">
    <property type="nucleotide sequence ID" value="NC_012997.1"/>
</dbReference>
<dbReference type="OrthoDB" id="9762009at2"/>
<comment type="similarity">
    <text evidence="9">Belongs to the phospholipase D family. Cardiolipin synthase subfamily. ClsB sub-subfamily.</text>
</comment>
<gene>
    <name evidence="9" type="primary">clsB</name>
    <name evidence="12" type="ordered locus">TERTU_4080</name>
</gene>
<keyword evidence="12" id="KW-0378">Hydrolase</keyword>
<dbReference type="SUPFAM" id="SSF56024">
    <property type="entry name" value="Phospholipase D/nuclease"/>
    <property type="match status" value="2"/>
</dbReference>
<sequence length="431" mass="48952">MKPKKHRESTIEFESGNKVVLLNNGDEFVPDLVEEITRASKEVLIETYEFAEDDVGKSVFEACKKAVANGAEVKLTIDAYGSSDFCSENFIFEFVKAGIKIYLYEPKHRLPFNAQAYGRLHRKLAVIDNKIAYVGGVNLTEKYTLQFGEAGMRDFMLRIEGPATDQVRTHCLENIPDDESYKDEATLKPATARGDAKLALTCRDNHVGRRRAIETCYLDAINEAKQSITLACAYFFPGLRLRHALRKAADRGVKVRLIFQKKPDLPLVLTAARSHYGHFLHHGIEIYEYKTRPLHAKVAAIDDNWCTIGSSNLDPWSLTLNLEANILVKDSTLTRELCGELETLIDESEAINKADYGRWVSLKSIGYRVSWWFFRLLLKFAVLIKVGNPLVRRLYRDGDAIDNTAKRLDGNKQTVEHERIDTRNSERAKCT</sequence>
<proteinExistence type="inferred from homology"/>
<keyword evidence="4" id="KW-0677">Repeat</keyword>
<dbReference type="EMBL" id="CP001614">
    <property type="protein sequence ID" value="ACR13867.1"/>
    <property type="molecule type" value="Genomic_DNA"/>
</dbReference>
<dbReference type="GO" id="GO:0005886">
    <property type="term" value="C:plasma membrane"/>
    <property type="evidence" value="ECO:0007669"/>
    <property type="project" value="UniProtKB-SubCell"/>
</dbReference>
<keyword evidence="7 9" id="KW-0594">Phospholipid biosynthesis</keyword>
<dbReference type="HOGENOM" id="CLU_038053_0_0_6"/>
<feature type="active site" evidence="9">
    <location>
        <position position="123"/>
    </location>
</feature>
<evidence type="ECO:0000256" key="5">
    <source>
        <dbReference type="ARBA" id="ARBA00023098"/>
    </source>
</evidence>
<comment type="subcellular location">
    <subcellularLocation>
        <location evidence="9">Cell membrane</location>
        <topology evidence="9">Peripheral membrane protein</topology>
    </subcellularLocation>
</comment>
<dbReference type="PROSITE" id="PS50035">
    <property type="entry name" value="PLD"/>
    <property type="match status" value="2"/>
</dbReference>
<dbReference type="KEGG" id="ttu:TERTU_4080"/>
<dbReference type="Gene3D" id="3.30.870.10">
    <property type="entry name" value="Endonuclease Chain A"/>
    <property type="match status" value="2"/>
</dbReference>
<keyword evidence="1 9" id="KW-1003">Cell membrane</keyword>
<dbReference type="eggNOG" id="COG1502">
    <property type="taxonomic scope" value="Bacteria"/>
</dbReference>
<evidence type="ECO:0000256" key="4">
    <source>
        <dbReference type="ARBA" id="ARBA00022737"/>
    </source>
</evidence>
<evidence type="ECO:0000256" key="7">
    <source>
        <dbReference type="ARBA" id="ARBA00023209"/>
    </source>
</evidence>
<evidence type="ECO:0000313" key="13">
    <source>
        <dbReference type="Proteomes" id="UP000009080"/>
    </source>
</evidence>
<dbReference type="InterPro" id="IPR030872">
    <property type="entry name" value="Cardiolipin_synth_ClsB"/>
</dbReference>
<accession>C5BUD5</accession>
<feature type="active site" evidence="9">
    <location>
        <position position="121"/>
    </location>
</feature>
<feature type="active site" evidence="9">
    <location>
        <position position="295"/>
    </location>
</feature>
<comment type="catalytic activity">
    <reaction evidence="9">
        <text>2 a 1,2-diacyl-sn-glycero-3-phospho-(1'-sn-glycerol) = a cardiolipin + glycerol</text>
        <dbReference type="Rhea" id="RHEA:31451"/>
        <dbReference type="ChEBI" id="CHEBI:17754"/>
        <dbReference type="ChEBI" id="CHEBI:62237"/>
        <dbReference type="ChEBI" id="CHEBI:64716"/>
    </reaction>
</comment>
<dbReference type="CDD" id="cd09110">
    <property type="entry name" value="PLDc_CLS_1"/>
    <property type="match status" value="1"/>
</dbReference>
<evidence type="ECO:0000259" key="11">
    <source>
        <dbReference type="PROSITE" id="PS50035"/>
    </source>
</evidence>
<protein>
    <recommendedName>
        <fullName evidence="9">Cardiolipin synthase B</fullName>
        <shortName evidence="9">CL synthase</shortName>
        <ecNumber evidence="9">2.7.8.-</ecNumber>
    </recommendedName>
</protein>
<dbReference type="HAMAP" id="MF_01917">
    <property type="entry name" value="Cardiolipin_synth_ClsB"/>
    <property type="match status" value="1"/>
</dbReference>
<keyword evidence="2 9" id="KW-0444">Lipid biosynthesis</keyword>
<dbReference type="Pfam" id="PF13091">
    <property type="entry name" value="PLDc_2"/>
    <property type="match status" value="2"/>
</dbReference>
<feature type="region of interest" description="Disordered" evidence="10">
    <location>
        <begin position="412"/>
        <end position="431"/>
    </location>
</feature>
<dbReference type="InterPro" id="IPR001736">
    <property type="entry name" value="PLipase_D/transphosphatidylase"/>
</dbReference>
<evidence type="ECO:0000256" key="10">
    <source>
        <dbReference type="SAM" id="MobiDB-lite"/>
    </source>
</evidence>
<evidence type="ECO:0000256" key="3">
    <source>
        <dbReference type="ARBA" id="ARBA00022679"/>
    </source>
</evidence>
<dbReference type="CDD" id="cd09159">
    <property type="entry name" value="PLDc_ybhO_like_2"/>
    <property type="match status" value="1"/>
</dbReference>
<dbReference type="InterPro" id="IPR025202">
    <property type="entry name" value="PLD-like_dom"/>
</dbReference>
<dbReference type="GO" id="GO:0016787">
    <property type="term" value="F:hydrolase activity"/>
    <property type="evidence" value="ECO:0007669"/>
    <property type="project" value="UniProtKB-KW"/>
</dbReference>
<organism evidence="12 13">
    <name type="scientific">Teredinibacter turnerae (strain ATCC 39867 / T7901)</name>
    <dbReference type="NCBI Taxonomy" id="377629"/>
    <lineage>
        <taxon>Bacteria</taxon>
        <taxon>Pseudomonadati</taxon>
        <taxon>Pseudomonadota</taxon>
        <taxon>Gammaproteobacteria</taxon>
        <taxon>Cellvibrionales</taxon>
        <taxon>Cellvibrionaceae</taxon>
        <taxon>Teredinibacter</taxon>
    </lineage>
</organism>
<evidence type="ECO:0000256" key="9">
    <source>
        <dbReference type="HAMAP-Rule" id="MF_01917"/>
    </source>
</evidence>
<evidence type="ECO:0000256" key="6">
    <source>
        <dbReference type="ARBA" id="ARBA00023136"/>
    </source>
</evidence>
<dbReference type="AlphaFoldDB" id="C5BUD5"/>
<dbReference type="Proteomes" id="UP000009080">
    <property type="component" value="Chromosome"/>
</dbReference>
<name>C5BUD5_TERTT</name>
<dbReference type="GO" id="GO:0032049">
    <property type="term" value="P:cardiolipin biosynthetic process"/>
    <property type="evidence" value="ECO:0007669"/>
    <property type="project" value="InterPro"/>
</dbReference>
<dbReference type="SMART" id="SM00155">
    <property type="entry name" value="PLDc"/>
    <property type="match status" value="2"/>
</dbReference>
<feature type="active site" evidence="9">
    <location>
        <position position="297"/>
    </location>
</feature>
<dbReference type="STRING" id="377629.TERTU_4080"/>
<keyword evidence="13" id="KW-1185">Reference proteome</keyword>
<evidence type="ECO:0000256" key="2">
    <source>
        <dbReference type="ARBA" id="ARBA00022516"/>
    </source>
</evidence>
<keyword evidence="6 9" id="KW-0472">Membrane</keyword>